<accession>A0ACD4CD57</accession>
<gene>
    <name evidence="1" type="ORF">N5C46_10435</name>
</gene>
<organism evidence="1 2">
    <name type="scientific">Rossellomorea vietnamensis</name>
    <dbReference type="NCBI Taxonomy" id="218284"/>
    <lineage>
        <taxon>Bacteria</taxon>
        <taxon>Bacillati</taxon>
        <taxon>Bacillota</taxon>
        <taxon>Bacilli</taxon>
        <taxon>Bacillales</taxon>
        <taxon>Bacillaceae</taxon>
        <taxon>Rossellomorea</taxon>
    </lineage>
</organism>
<sequence>MEIRNYFELKKYVENLYAMKDKTSLRKCAFKNRKGEIFVLTDTPAELPIVYGKGTINEHCIELRVPGRLTYKHRLTRDITDDIQRFDIRIRLKRSSSNNYSTPKHEEIVEDLYNKVASIYDSKRRGAYEFLAIILQNLYFDFPPLKRLNFNEEELYISTYSGYGLPEIVSFIKWCTLQEDLNYPPSNNYGKDDWGKDLLFARYFEALYAGLYQNQELLKEVVNRTNNHNSVKPNLWDKKIYQGTLATRFNLENV</sequence>
<evidence type="ECO:0000313" key="1">
    <source>
        <dbReference type="EMBL" id="UXH46432.1"/>
    </source>
</evidence>
<proteinExistence type="predicted"/>
<evidence type="ECO:0000313" key="2">
    <source>
        <dbReference type="Proteomes" id="UP001064027"/>
    </source>
</evidence>
<keyword evidence="2" id="KW-1185">Reference proteome</keyword>
<dbReference type="Proteomes" id="UP001064027">
    <property type="component" value="Chromosome"/>
</dbReference>
<protein>
    <submittedName>
        <fullName evidence="1">Uncharacterized protein</fullName>
    </submittedName>
</protein>
<reference evidence="1" key="1">
    <citation type="submission" date="2022-09" db="EMBL/GenBank/DDBJ databases">
        <title>Complete genome sequence of Rossellomorea vietnamensis strain RL-WG62, a newly isolated PGPR with the potential for plant salinity stress alleviation.</title>
        <authorList>
            <person name="Ren L."/>
            <person name="Wang G."/>
            <person name="Hu H."/>
        </authorList>
    </citation>
    <scope>NUCLEOTIDE SEQUENCE</scope>
    <source>
        <strain evidence="1">RL-WG62</strain>
    </source>
</reference>
<name>A0ACD4CD57_9BACI</name>
<dbReference type="EMBL" id="CP104558">
    <property type="protein sequence ID" value="UXH46432.1"/>
    <property type="molecule type" value="Genomic_DNA"/>
</dbReference>